<accession>A0A6C1TUJ9</accession>
<sequence length="209" mass="22161">MAELTYHLSERTVEHIAEAAARKVPGSIALDAKLAGLAGRSLPRSTAYLNRRAGTVTIDADIAASYPAPIAAVTDVVREAIRRQVSTLTGLEVTRVNIKVANAKPAGGRERVDATRLDSHPIDIAPTPVRVRSSSTNVARVSAPPQRPVRSVQAPEPGPDLAPIGYIPAEVIETFSVPKPTVIVPQLPTPTPLRPITLQPVVNAHARLS</sequence>
<dbReference type="AlphaFoldDB" id="A0A6C1TUJ9"/>
<dbReference type="RefSeq" id="WP_136653342.1">
    <property type="nucleotide sequence ID" value="NZ_JALXKV010000010.1"/>
</dbReference>
<feature type="region of interest" description="Disordered" evidence="2">
    <location>
        <begin position="134"/>
        <end position="157"/>
    </location>
</feature>
<dbReference type="Pfam" id="PF03780">
    <property type="entry name" value="Asp23"/>
    <property type="match status" value="1"/>
</dbReference>
<evidence type="ECO:0000256" key="1">
    <source>
        <dbReference type="ARBA" id="ARBA00005721"/>
    </source>
</evidence>
<proteinExistence type="inferred from homology"/>
<organism evidence="3 4">
    <name type="scientific">Corynebacterium sanguinis</name>
    <dbReference type="NCBI Taxonomy" id="2594913"/>
    <lineage>
        <taxon>Bacteria</taxon>
        <taxon>Bacillati</taxon>
        <taxon>Actinomycetota</taxon>
        <taxon>Actinomycetes</taxon>
        <taxon>Mycobacteriales</taxon>
        <taxon>Corynebacteriaceae</taxon>
        <taxon>Corynebacterium</taxon>
    </lineage>
</organism>
<evidence type="ECO:0000256" key="2">
    <source>
        <dbReference type="SAM" id="MobiDB-lite"/>
    </source>
</evidence>
<reference evidence="3 4" key="1">
    <citation type="submission" date="2018-12" db="EMBL/GenBank/DDBJ databases">
        <title>Corynebacterium sanguinis sp. nov., a clinically-associated and environmental corynebacterium.</title>
        <authorList>
            <person name="Gonzales-Siles L."/>
            <person name="Jaen-Luchoro D."/>
            <person name="Cardew S."/>
            <person name="Inganas E."/>
            <person name="Ohlen M."/>
            <person name="Jensie-Markopolous S."/>
            <person name="Pinyeiro-Iglesias B."/>
            <person name="Molin K."/>
            <person name="Skovbjerg S."/>
            <person name="Svensson-Stadler L."/>
            <person name="Funke G."/>
            <person name="Moore E.R.B."/>
        </authorList>
    </citation>
    <scope>NUCLEOTIDE SEQUENCE [LARGE SCALE GENOMIC DNA]</scope>
    <source>
        <strain evidence="3 4">58734</strain>
    </source>
</reference>
<dbReference type="Proteomes" id="UP000336646">
    <property type="component" value="Unassembled WGS sequence"/>
</dbReference>
<evidence type="ECO:0000313" key="4">
    <source>
        <dbReference type="Proteomes" id="UP000336646"/>
    </source>
</evidence>
<comment type="caution">
    <text evidence="3">The sequence shown here is derived from an EMBL/GenBank/DDBJ whole genome shotgun (WGS) entry which is preliminary data.</text>
</comment>
<evidence type="ECO:0000313" key="3">
    <source>
        <dbReference type="EMBL" id="TVS26347.1"/>
    </source>
</evidence>
<protein>
    <submittedName>
        <fullName evidence="3">Asp23/Gls24 family envelope stress response protein</fullName>
    </submittedName>
</protein>
<gene>
    <name evidence="3" type="ORF">EKI59_10755</name>
</gene>
<name>A0A6C1TUJ9_9CORY</name>
<comment type="similarity">
    <text evidence="1">Belongs to the asp23 family.</text>
</comment>
<dbReference type="InterPro" id="IPR005531">
    <property type="entry name" value="Asp23"/>
</dbReference>
<dbReference type="OrthoDB" id="4425844at2"/>
<dbReference type="EMBL" id="RXIR01000031">
    <property type="protein sequence ID" value="TVS26347.1"/>
    <property type="molecule type" value="Genomic_DNA"/>
</dbReference>